<dbReference type="EMBL" id="MU003695">
    <property type="protein sequence ID" value="KAF2814314.1"/>
    <property type="molecule type" value="Genomic_DNA"/>
</dbReference>
<keyword evidence="3" id="KW-0808">Transferase</keyword>
<protein>
    <recommendedName>
        <fullName evidence="7">Protein kinase domain-containing protein</fullName>
    </recommendedName>
</protein>
<dbReference type="Gene3D" id="1.10.510.10">
    <property type="entry name" value="Transferase(Phosphotransferase) domain 1"/>
    <property type="match status" value="1"/>
</dbReference>
<dbReference type="Proteomes" id="UP000504636">
    <property type="component" value="Unplaced"/>
</dbReference>
<keyword evidence="6" id="KW-0067">ATP-binding</keyword>
<keyword evidence="9" id="KW-1185">Reference proteome</keyword>
<reference evidence="10" key="3">
    <citation type="submission" date="2025-04" db="UniProtKB">
        <authorList>
            <consortium name="RefSeq"/>
        </authorList>
    </citation>
    <scope>IDENTIFICATION</scope>
    <source>
        <strain evidence="10">CBS 304.34</strain>
    </source>
</reference>
<dbReference type="Pfam" id="PF00069">
    <property type="entry name" value="Pkinase"/>
    <property type="match status" value="1"/>
</dbReference>
<organism evidence="8">
    <name type="scientific">Mytilinidion resinicola</name>
    <dbReference type="NCBI Taxonomy" id="574789"/>
    <lineage>
        <taxon>Eukaryota</taxon>
        <taxon>Fungi</taxon>
        <taxon>Dikarya</taxon>
        <taxon>Ascomycota</taxon>
        <taxon>Pezizomycotina</taxon>
        <taxon>Dothideomycetes</taxon>
        <taxon>Pleosporomycetidae</taxon>
        <taxon>Mytilinidiales</taxon>
        <taxon>Mytilinidiaceae</taxon>
        <taxon>Mytilinidion</taxon>
    </lineage>
</organism>
<proteinExistence type="inferred from homology"/>
<dbReference type="SUPFAM" id="SSF56112">
    <property type="entry name" value="Protein kinase-like (PK-like)"/>
    <property type="match status" value="1"/>
</dbReference>
<evidence type="ECO:0000256" key="5">
    <source>
        <dbReference type="ARBA" id="ARBA00022777"/>
    </source>
</evidence>
<evidence type="ECO:0000256" key="2">
    <source>
        <dbReference type="ARBA" id="ARBA00022527"/>
    </source>
</evidence>
<reference evidence="10" key="2">
    <citation type="submission" date="2020-04" db="EMBL/GenBank/DDBJ databases">
        <authorList>
            <consortium name="NCBI Genome Project"/>
        </authorList>
    </citation>
    <scope>NUCLEOTIDE SEQUENCE</scope>
    <source>
        <strain evidence="10">CBS 304.34</strain>
    </source>
</reference>
<gene>
    <name evidence="8 10" type="ORF">BDZ99DRAFT_554766</name>
</gene>
<keyword evidence="4" id="KW-0547">Nucleotide-binding</keyword>
<dbReference type="GO" id="GO:0004674">
    <property type="term" value="F:protein serine/threonine kinase activity"/>
    <property type="evidence" value="ECO:0007669"/>
    <property type="project" value="UniProtKB-KW"/>
</dbReference>
<dbReference type="AlphaFoldDB" id="A0A6A6Z1Z3"/>
<dbReference type="RefSeq" id="XP_033581278.1">
    <property type="nucleotide sequence ID" value="XM_033727135.1"/>
</dbReference>
<dbReference type="PANTHER" id="PTHR24346:SF82">
    <property type="entry name" value="KP78A-RELATED"/>
    <property type="match status" value="1"/>
</dbReference>
<evidence type="ECO:0000256" key="4">
    <source>
        <dbReference type="ARBA" id="ARBA00022741"/>
    </source>
</evidence>
<dbReference type="OrthoDB" id="504170at2759"/>
<dbReference type="GO" id="GO:0005524">
    <property type="term" value="F:ATP binding"/>
    <property type="evidence" value="ECO:0007669"/>
    <property type="project" value="UniProtKB-KW"/>
</dbReference>
<reference evidence="8 10" key="1">
    <citation type="journal article" date="2020" name="Stud. Mycol.">
        <title>101 Dothideomycetes genomes: a test case for predicting lifestyles and emergence of pathogens.</title>
        <authorList>
            <person name="Haridas S."/>
            <person name="Albert R."/>
            <person name="Binder M."/>
            <person name="Bloem J."/>
            <person name="Labutti K."/>
            <person name="Salamov A."/>
            <person name="Andreopoulos B."/>
            <person name="Baker S."/>
            <person name="Barry K."/>
            <person name="Bills G."/>
            <person name="Bluhm B."/>
            <person name="Cannon C."/>
            <person name="Castanera R."/>
            <person name="Culley D."/>
            <person name="Daum C."/>
            <person name="Ezra D."/>
            <person name="Gonzalez J."/>
            <person name="Henrissat B."/>
            <person name="Kuo A."/>
            <person name="Liang C."/>
            <person name="Lipzen A."/>
            <person name="Lutzoni F."/>
            <person name="Magnuson J."/>
            <person name="Mondo S."/>
            <person name="Nolan M."/>
            <person name="Ohm R."/>
            <person name="Pangilinan J."/>
            <person name="Park H.-J."/>
            <person name="Ramirez L."/>
            <person name="Alfaro M."/>
            <person name="Sun H."/>
            <person name="Tritt A."/>
            <person name="Yoshinaga Y."/>
            <person name="Zwiers L.-H."/>
            <person name="Turgeon B."/>
            <person name="Goodwin S."/>
            <person name="Spatafora J."/>
            <person name="Crous P."/>
            <person name="Grigoriev I."/>
        </authorList>
    </citation>
    <scope>NUCLEOTIDE SEQUENCE</scope>
    <source>
        <strain evidence="8 10">CBS 304.34</strain>
    </source>
</reference>
<evidence type="ECO:0000259" key="7">
    <source>
        <dbReference type="PROSITE" id="PS50011"/>
    </source>
</evidence>
<dbReference type="InterPro" id="IPR000719">
    <property type="entry name" value="Prot_kinase_dom"/>
</dbReference>
<name>A0A6A6Z1Z3_9PEZI</name>
<evidence type="ECO:0000313" key="9">
    <source>
        <dbReference type="Proteomes" id="UP000504636"/>
    </source>
</evidence>
<keyword evidence="2" id="KW-0723">Serine/threonine-protein kinase</keyword>
<accession>A0A6A6Z1Z3</accession>
<feature type="domain" description="Protein kinase" evidence="7">
    <location>
        <begin position="1"/>
        <end position="216"/>
    </location>
</feature>
<evidence type="ECO:0000313" key="8">
    <source>
        <dbReference type="EMBL" id="KAF2814314.1"/>
    </source>
</evidence>
<evidence type="ECO:0000256" key="3">
    <source>
        <dbReference type="ARBA" id="ARBA00022679"/>
    </source>
</evidence>
<dbReference type="GeneID" id="54468028"/>
<sequence length="219" mass="24404">MGEVPPALSPLDALPLPVLRDAPMEESKKISEVSQEDSVTEVEDLGNPLQSDQLLTYGNIVVTDFSMAGTFNAKNKPTKAMERGSNNREYIALFNLAQADQHGKLRGVCLENSESLLPYTGPELLKYDDMYTGPWVDVWSCGIILYAMLCGSLPFYDDLMNPMGDNIIMLQNYINLTPLTFPSYVTSSARKLISAMLEPELRKRIGVRGMQVGPWHYGY</sequence>
<dbReference type="PROSITE" id="PS50011">
    <property type="entry name" value="PROTEIN_KINASE_DOM"/>
    <property type="match status" value="1"/>
</dbReference>
<evidence type="ECO:0000256" key="6">
    <source>
        <dbReference type="ARBA" id="ARBA00022840"/>
    </source>
</evidence>
<evidence type="ECO:0000313" key="10">
    <source>
        <dbReference type="RefSeq" id="XP_033581278.1"/>
    </source>
</evidence>
<dbReference type="GO" id="GO:0005737">
    <property type="term" value="C:cytoplasm"/>
    <property type="evidence" value="ECO:0007669"/>
    <property type="project" value="TreeGrafter"/>
</dbReference>
<evidence type="ECO:0000256" key="1">
    <source>
        <dbReference type="ARBA" id="ARBA00010791"/>
    </source>
</evidence>
<keyword evidence="5" id="KW-0418">Kinase</keyword>
<dbReference type="PANTHER" id="PTHR24346">
    <property type="entry name" value="MAP/MICROTUBULE AFFINITY-REGULATING KINASE"/>
    <property type="match status" value="1"/>
</dbReference>
<dbReference type="GO" id="GO:0035556">
    <property type="term" value="P:intracellular signal transduction"/>
    <property type="evidence" value="ECO:0007669"/>
    <property type="project" value="TreeGrafter"/>
</dbReference>
<dbReference type="InterPro" id="IPR011009">
    <property type="entry name" value="Kinase-like_dom_sf"/>
</dbReference>
<comment type="similarity">
    <text evidence="1">Belongs to the protein kinase superfamily. CAMK Ser/Thr protein kinase family. NIM1 subfamily.</text>
</comment>